<evidence type="ECO:0000313" key="5">
    <source>
        <dbReference type="EMBL" id="CAL1592261.1"/>
    </source>
</evidence>
<dbReference type="Gene3D" id="3.30.2410.10">
    <property type="entry name" value="Hect, E3 ligase catalytic domain"/>
    <property type="match status" value="1"/>
</dbReference>
<dbReference type="GO" id="GO:0004842">
    <property type="term" value="F:ubiquitin-protein transferase activity"/>
    <property type="evidence" value="ECO:0007669"/>
    <property type="project" value="InterPro"/>
</dbReference>
<evidence type="ECO:0000256" key="3">
    <source>
        <dbReference type="PROSITE-ProRule" id="PRU00104"/>
    </source>
</evidence>
<protein>
    <recommendedName>
        <fullName evidence="4">HECT domain-containing protein</fullName>
    </recommendedName>
</protein>
<dbReference type="EMBL" id="OZ035824">
    <property type="protein sequence ID" value="CAL1592261.1"/>
    <property type="molecule type" value="Genomic_DNA"/>
</dbReference>
<sequence>MLEGELFLMAGRMLGHCFLYGGPGFPGLSPAIKHVLSGGSIETATVVVEDCPDLDLRDTIDLLKKTDLKEEERQNLVNLCLAWDLPLPTKDNIKWLHEKLLLHAVLGRASKQIKQIRKGLKETGIWPLLCERDDVVKLFFPSEVDAEITAEMILSPIQWPIPSTDSDSDDEDDCSVEEITRTCDYLKTYVNQASSEKRKSLLKFWVGWEVPQTRLTVKVQRGQFPRSMTCMDTIKLPSHYKTYQEFEKDLDAVIATCDTGFGLP</sequence>
<proteinExistence type="predicted"/>
<feature type="active site" description="Glycyl thioester intermediate" evidence="3">
    <location>
        <position position="230"/>
    </location>
</feature>
<dbReference type="Proteomes" id="UP001497482">
    <property type="component" value="Chromosome 2"/>
</dbReference>
<accession>A0AAV2KQL5</accession>
<evidence type="ECO:0000256" key="2">
    <source>
        <dbReference type="ARBA" id="ARBA00022786"/>
    </source>
</evidence>
<evidence type="ECO:0000259" key="4">
    <source>
        <dbReference type="PROSITE" id="PS50237"/>
    </source>
</evidence>
<dbReference type="SUPFAM" id="SSF56204">
    <property type="entry name" value="Hect, E3 ligase catalytic domain"/>
    <property type="match status" value="1"/>
</dbReference>
<keyword evidence="6" id="KW-1185">Reference proteome</keyword>
<gene>
    <name evidence="5" type="ORF">KC01_LOCUS21537</name>
</gene>
<reference evidence="5 6" key="1">
    <citation type="submission" date="2024-04" db="EMBL/GenBank/DDBJ databases">
        <authorList>
            <person name="Waldvogel A.-M."/>
            <person name="Schoenle A."/>
        </authorList>
    </citation>
    <scope>NUCLEOTIDE SEQUENCE [LARGE SCALE GENOMIC DNA]</scope>
</reference>
<feature type="domain" description="HECT" evidence="4">
    <location>
        <begin position="108"/>
        <end position="264"/>
    </location>
</feature>
<name>A0AAV2KQL5_KNICA</name>
<dbReference type="AlphaFoldDB" id="A0AAV2KQL5"/>
<dbReference type="InterPro" id="IPR000569">
    <property type="entry name" value="HECT_dom"/>
</dbReference>
<evidence type="ECO:0000256" key="1">
    <source>
        <dbReference type="ARBA" id="ARBA00022679"/>
    </source>
</evidence>
<keyword evidence="2 3" id="KW-0833">Ubl conjugation pathway</keyword>
<dbReference type="InterPro" id="IPR035983">
    <property type="entry name" value="Hect_E3_ubiquitin_ligase"/>
</dbReference>
<organism evidence="5 6">
    <name type="scientific">Knipowitschia caucasica</name>
    <name type="common">Caucasian dwarf goby</name>
    <name type="synonym">Pomatoschistus caucasicus</name>
    <dbReference type="NCBI Taxonomy" id="637954"/>
    <lineage>
        <taxon>Eukaryota</taxon>
        <taxon>Metazoa</taxon>
        <taxon>Chordata</taxon>
        <taxon>Craniata</taxon>
        <taxon>Vertebrata</taxon>
        <taxon>Euteleostomi</taxon>
        <taxon>Actinopterygii</taxon>
        <taxon>Neopterygii</taxon>
        <taxon>Teleostei</taxon>
        <taxon>Neoteleostei</taxon>
        <taxon>Acanthomorphata</taxon>
        <taxon>Gobiaria</taxon>
        <taxon>Gobiiformes</taxon>
        <taxon>Gobioidei</taxon>
        <taxon>Gobiidae</taxon>
        <taxon>Gobiinae</taxon>
        <taxon>Knipowitschia</taxon>
    </lineage>
</organism>
<dbReference type="Pfam" id="PF00632">
    <property type="entry name" value="HECT"/>
    <property type="match status" value="1"/>
</dbReference>
<evidence type="ECO:0000313" key="6">
    <source>
        <dbReference type="Proteomes" id="UP001497482"/>
    </source>
</evidence>
<dbReference type="PROSITE" id="PS50237">
    <property type="entry name" value="HECT"/>
    <property type="match status" value="1"/>
</dbReference>
<keyword evidence="1" id="KW-0808">Transferase</keyword>